<dbReference type="RefSeq" id="WP_127611879.1">
    <property type="nucleotide sequence ID" value="NZ_RXOL01000001.1"/>
</dbReference>
<dbReference type="EMBL" id="RXOL01000001">
    <property type="protein sequence ID" value="RVQ69692.1"/>
    <property type="molecule type" value="Genomic_DNA"/>
</dbReference>
<evidence type="ECO:0000313" key="1">
    <source>
        <dbReference type="EMBL" id="RVQ69692.1"/>
    </source>
</evidence>
<dbReference type="GO" id="GO:0016787">
    <property type="term" value="F:hydrolase activity"/>
    <property type="evidence" value="ECO:0007669"/>
    <property type="project" value="UniProtKB-KW"/>
</dbReference>
<organism evidence="1 2">
    <name type="scientific">Croceicoccus ponticola</name>
    <dbReference type="NCBI Taxonomy" id="2217664"/>
    <lineage>
        <taxon>Bacteria</taxon>
        <taxon>Pseudomonadati</taxon>
        <taxon>Pseudomonadota</taxon>
        <taxon>Alphaproteobacteria</taxon>
        <taxon>Sphingomonadales</taxon>
        <taxon>Erythrobacteraceae</taxon>
        <taxon>Croceicoccus</taxon>
    </lineage>
</organism>
<accession>A0A437H2I6</accession>
<comment type="caution">
    <text evidence="1">The sequence shown here is derived from an EMBL/GenBank/DDBJ whole genome shotgun (WGS) entry which is preliminary data.</text>
</comment>
<dbReference type="SUPFAM" id="SSF56784">
    <property type="entry name" value="HAD-like"/>
    <property type="match status" value="1"/>
</dbReference>
<proteinExistence type="predicted"/>
<gene>
    <name evidence="1" type="ORF">EKN06_05925</name>
</gene>
<dbReference type="InterPro" id="IPR036412">
    <property type="entry name" value="HAD-like_sf"/>
</dbReference>
<reference evidence="1 2" key="1">
    <citation type="submission" date="2018-12" db="EMBL/GenBank/DDBJ databases">
        <title>Croceicoccus ponticola sp. nov., a lipolytic bacterium isolated from seawater.</title>
        <authorList>
            <person name="Yoon J.-H."/>
        </authorList>
    </citation>
    <scope>NUCLEOTIDE SEQUENCE [LARGE SCALE GENOMIC DNA]</scope>
    <source>
        <strain evidence="1 2">GM-16</strain>
    </source>
</reference>
<dbReference type="InterPro" id="IPR023214">
    <property type="entry name" value="HAD_sf"/>
</dbReference>
<evidence type="ECO:0000313" key="2">
    <source>
        <dbReference type="Proteomes" id="UP000283003"/>
    </source>
</evidence>
<keyword evidence="2" id="KW-1185">Reference proteome</keyword>
<keyword evidence="1" id="KW-0378">Hydrolase</keyword>
<dbReference type="Gene3D" id="3.40.50.1000">
    <property type="entry name" value="HAD superfamily/HAD-like"/>
    <property type="match status" value="1"/>
</dbReference>
<name>A0A437H2I6_9SPHN</name>
<sequence>MNKPLIITDCDEVLLRMVVHFRDWLGEEHGVDLDLTRGWAEGMRRRGADEPMKVADMWTLLDGFFDTQMGRQDPIPGAVEAMAALSDHAEIVVLTNLPHHRQNDRVRQLRGIGIDVPVYCNQGPKGPALQKIMVERGEGRPAVFIDDLAIHIGSVAEVAPHVSRLHFVGEPGVAPHTTCALEAGHAHARIDQWAEAVPWLMQRIGASE</sequence>
<dbReference type="OrthoDB" id="7192139at2"/>
<protein>
    <submittedName>
        <fullName evidence="1">HAD family hydrolase</fullName>
    </submittedName>
</protein>
<dbReference type="Proteomes" id="UP000283003">
    <property type="component" value="Unassembled WGS sequence"/>
</dbReference>
<dbReference type="AlphaFoldDB" id="A0A437H2I6"/>